<evidence type="ECO:0000313" key="4">
    <source>
        <dbReference type="Proteomes" id="UP001189429"/>
    </source>
</evidence>
<accession>A0ABN9X5S7</accession>
<reference evidence="3" key="1">
    <citation type="submission" date="2023-10" db="EMBL/GenBank/DDBJ databases">
        <authorList>
            <person name="Chen Y."/>
            <person name="Shah S."/>
            <person name="Dougan E. K."/>
            <person name="Thang M."/>
            <person name="Chan C."/>
        </authorList>
    </citation>
    <scope>NUCLEOTIDE SEQUENCE [LARGE SCALE GENOMIC DNA]</scope>
</reference>
<sequence>MDSGGRPKAWRPDLLRQAEIDSYGPTKARRLARRRRRDATEAWLRAHTGQRREATKAKQQTNYIVVEIREAIADPNPLQSLDMWWPKDPHDSRCEEDAECCRLQCFLPSFLGHQEFWHTACEKVQAVEPNVSSLECEKLQAVAPQVGDGHHQLLPQSQRMREEPGVATCAEPAHRKCEEGQALEPKVISLDCEKLQAVEPSAGNVHHQLQSQSQSVREGIAMASGVVSGAEPAHRECEKVQAVEPNVVRLDCEKLQAVAPKVGYSHHQLQPQSQRVREESAVASDAEPAHRACEKVQAVVPNVISSDCEKLQAVVKKAVQGDLDTALFEQLYEAPSSDEELEARDTLDVASGAEPAHRACEEGQAVEPKVISLDCEKLQAVAPRDGSMYHQLQSQSQRVRDELAVASGAEPDHRACDKVQAVEPNDISLDHQKLQTGAPKYEYSHHQLQPISQRVREEPATALGAEPAHQACEKVQAVEPNVNSLDCEKVHAGAPKVGNAHHQLHPQSQRVREEPFVGHCRLRLRRPTPWPSREPSLASSEGATEQLANDGQADVPHPTEQLQLPLGWESAVDASSGNTYYFNRVAEVTQWEHPGEAARLADVLAQLEALEYQLHR</sequence>
<evidence type="ECO:0000256" key="1">
    <source>
        <dbReference type="SAM" id="MobiDB-lite"/>
    </source>
</evidence>
<proteinExistence type="predicted"/>
<organism evidence="3 4">
    <name type="scientific">Prorocentrum cordatum</name>
    <dbReference type="NCBI Taxonomy" id="2364126"/>
    <lineage>
        <taxon>Eukaryota</taxon>
        <taxon>Sar</taxon>
        <taxon>Alveolata</taxon>
        <taxon>Dinophyceae</taxon>
        <taxon>Prorocentrales</taxon>
        <taxon>Prorocentraceae</taxon>
        <taxon>Prorocentrum</taxon>
    </lineage>
</organism>
<dbReference type="EMBL" id="CAUYUJ010019945">
    <property type="protein sequence ID" value="CAK0894752.1"/>
    <property type="molecule type" value="Genomic_DNA"/>
</dbReference>
<dbReference type="PROSITE" id="PS50020">
    <property type="entry name" value="WW_DOMAIN_2"/>
    <property type="match status" value="1"/>
</dbReference>
<protein>
    <recommendedName>
        <fullName evidence="2">WW domain-containing protein</fullName>
    </recommendedName>
</protein>
<dbReference type="Pfam" id="PF00397">
    <property type="entry name" value="WW"/>
    <property type="match status" value="1"/>
</dbReference>
<comment type="caution">
    <text evidence="3">The sequence shown here is derived from an EMBL/GenBank/DDBJ whole genome shotgun (WGS) entry which is preliminary data.</text>
</comment>
<keyword evidence="4" id="KW-1185">Reference proteome</keyword>
<name>A0ABN9X5S7_9DINO</name>
<evidence type="ECO:0000259" key="2">
    <source>
        <dbReference type="PROSITE" id="PS50020"/>
    </source>
</evidence>
<feature type="domain" description="WW" evidence="2">
    <location>
        <begin position="562"/>
        <end position="596"/>
    </location>
</feature>
<feature type="region of interest" description="Disordered" evidence="1">
    <location>
        <begin position="527"/>
        <end position="556"/>
    </location>
</feature>
<dbReference type="InterPro" id="IPR001202">
    <property type="entry name" value="WW_dom"/>
</dbReference>
<feature type="compositionally biased region" description="Polar residues" evidence="1">
    <location>
        <begin position="537"/>
        <end position="549"/>
    </location>
</feature>
<dbReference type="SMART" id="SM00456">
    <property type="entry name" value="WW"/>
    <property type="match status" value="1"/>
</dbReference>
<gene>
    <name evidence="3" type="ORF">PCOR1329_LOCUS73712</name>
</gene>
<dbReference type="CDD" id="cd00201">
    <property type="entry name" value="WW"/>
    <property type="match status" value="1"/>
</dbReference>
<dbReference type="SUPFAM" id="SSF51045">
    <property type="entry name" value="WW domain"/>
    <property type="match status" value="1"/>
</dbReference>
<evidence type="ECO:0000313" key="3">
    <source>
        <dbReference type="EMBL" id="CAK0894752.1"/>
    </source>
</evidence>
<dbReference type="PROSITE" id="PS01159">
    <property type="entry name" value="WW_DOMAIN_1"/>
    <property type="match status" value="1"/>
</dbReference>
<dbReference type="InterPro" id="IPR036020">
    <property type="entry name" value="WW_dom_sf"/>
</dbReference>
<dbReference type="Gene3D" id="2.20.70.10">
    <property type="match status" value="1"/>
</dbReference>
<dbReference type="Proteomes" id="UP001189429">
    <property type="component" value="Unassembled WGS sequence"/>
</dbReference>